<dbReference type="InterPro" id="IPR050695">
    <property type="entry name" value="N-acetylmuramoyl_amidase_3"/>
</dbReference>
<dbReference type="Gene3D" id="2.60.40.3500">
    <property type="match status" value="1"/>
</dbReference>
<dbReference type="PANTHER" id="PTHR30404:SF0">
    <property type="entry name" value="N-ACETYLMURAMOYL-L-ALANINE AMIDASE AMIC"/>
    <property type="match status" value="1"/>
</dbReference>
<dbReference type="GO" id="GO:0008745">
    <property type="term" value="F:N-acetylmuramoyl-L-alanine amidase activity"/>
    <property type="evidence" value="ECO:0007669"/>
    <property type="project" value="InterPro"/>
</dbReference>
<feature type="signal peptide" evidence="2">
    <location>
        <begin position="1"/>
        <end position="23"/>
    </location>
</feature>
<dbReference type="Gene3D" id="3.30.457.10">
    <property type="entry name" value="Copper amine oxidase-like, N-terminal domain"/>
    <property type="match status" value="1"/>
</dbReference>
<name>A0A167DXS1_9BACL</name>
<evidence type="ECO:0000313" key="4">
    <source>
        <dbReference type="EMBL" id="OAB74901.1"/>
    </source>
</evidence>
<dbReference type="Pfam" id="PF07833">
    <property type="entry name" value="Cu_amine_oxidN1"/>
    <property type="match status" value="1"/>
</dbReference>
<keyword evidence="1" id="KW-0378">Hydrolase</keyword>
<protein>
    <submittedName>
        <fullName evidence="4">N-acetylmuramoyl-L-alanine amidase</fullName>
    </submittedName>
</protein>
<dbReference type="PANTHER" id="PTHR30404">
    <property type="entry name" value="N-ACETYLMURAMOYL-L-ALANINE AMIDASE"/>
    <property type="match status" value="1"/>
</dbReference>
<feature type="chain" id="PRO_5007885481" evidence="2">
    <location>
        <begin position="24"/>
        <end position="455"/>
    </location>
</feature>
<evidence type="ECO:0000259" key="3">
    <source>
        <dbReference type="SMART" id="SM00646"/>
    </source>
</evidence>
<reference evidence="4 5" key="1">
    <citation type="submission" date="2016-02" db="EMBL/GenBank/DDBJ databases">
        <title>Paenibacillus sp. LPB0068, isolated from Crassostrea gigas.</title>
        <authorList>
            <person name="Shin S.-K."/>
            <person name="Yi H."/>
        </authorList>
    </citation>
    <scope>NUCLEOTIDE SEQUENCE [LARGE SCALE GENOMIC DNA]</scope>
    <source>
        <strain evidence="4 5">LPB0068</strain>
    </source>
</reference>
<keyword evidence="5" id="KW-1185">Reference proteome</keyword>
<evidence type="ECO:0000313" key="5">
    <source>
        <dbReference type="Proteomes" id="UP000077134"/>
    </source>
</evidence>
<dbReference type="GO" id="GO:0009253">
    <property type="term" value="P:peptidoglycan catabolic process"/>
    <property type="evidence" value="ECO:0007669"/>
    <property type="project" value="InterPro"/>
</dbReference>
<feature type="domain" description="MurNAc-LAA" evidence="3">
    <location>
        <begin position="341"/>
        <end position="449"/>
    </location>
</feature>
<dbReference type="OrthoDB" id="9806267at2"/>
<dbReference type="InterPro" id="IPR012854">
    <property type="entry name" value="Cu_amine_oxidase-like_N"/>
</dbReference>
<dbReference type="KEGG" id="pcx:LPB68_03045"/>
<comment type="caution">
    <text evidence="4">The sequence shown here is derived from an EMBL/GenBank/DDBJ whole genome shotgun (WGS) entry which is preliminary data.</text>
</comment>
<dbReference type="InterPro" id="IPR036582">
    <property type="entry name" value="Mao_N_sf"/>
</dbReference>
<dbReference type="AlphaFoldDB" id="A0A167DXS1"/>
<dbReference type="Gene3D" id="3.40.630.40">
    <property type="entry name" value="Zn-dependent exopeptidases"/>
    <property type="match status" value="1"/>
</dbReference>
<dbReference type="EMBL" id="LSFN01000014">
    <property type="protein sequence ID" value="OAB74901.1"/>
    <property type="molecule type" value="Genomic_DNA"/>
</dbReference>
<dbReference type="SUPFAM" id="SSF53187">
    <property type="entry name" value="Zn-dependent exopeptidases"/>
    <property type="match status" value="1"/>
</dbReference>
<dbReference type="Pfam" id="PF11741">
    <property type="entry name" value="AMIN"/>
    <property type="match status" value="1"/>
</dbReference>
<keyword evidence="2" id="KW-0732">Signal</keyword>
<organism evidence="4 5">
    <name type="scientific">Paenibacillus crassostreae</name>
    <dbReference type="NCBI Taxonomy" id="1763538"/>
    <lineage>
        <taxon>Bacteria</taxon>
        <taxon>Bacillati</taxon>
        <taxon>Bacillota</taxon>
        <taxon>Bacilli</taxon>
        <taxon>Bacillales</taxon>
        <taxon>Paenibacillaceae</taxon>
        <taxon>Paenibacillus</taxon>
    </lineage>
</organism>
<evidence type="ECO:0000256" key="2">
    <source>
        <dbReference type="SAM" id="SignalP"/>
    </source>
</evidence>
<dbReference type="InterPro" id="IPR002508">
    <property type="entry name" value="MurNAc-LAA_cat"/>
</dbReference>
<dbReference type="CDD" id="cd02696">
    <property type="entry name" value="MurNAc-LAA"/>
    <property type="match status" value="1"/>
</dbReference>
<dbReference type="Proteomes" id="UP000077134">
    <property type="component" value="Unassembled WGS sequence"/>
</dbReference>
<dbReference type="GO" id="GO:0030288">
    <property type="term" value="C:outer membrane-bounded periplasmic space"/>
    <property type="evidence" value="ECO:0007669"/>
    <property type="project" value="TreeGrafter"/>
</dbReference>
<dbReference type="RefSeq" id="WP_068658673.1">
    <property type="nucleotide sequence ID" value="NZ_CP017770.1"/>
</dbReference>
<dbReference type="InterPro" id="IPR021731">
    <property type="entry name" value="AMIN_dom"/>
</dbReference>
<dbReference type="SMART" id="SM00646">
    <property type="entry name" value="Ami_3"/>
    <property type="match status" value="1"/>
</dbReference>
<dbReference type="SUPFAM" id="SSF55383">
    <property type="entry name" value="Copper amine oxidase, domain N"/>
    <property type="match status" value="1"/>
</dbReference>
<sequence length="455" mass="50489">MKKFSFLLLIIIFVMAFPNKGQAASEHSNVFLDGKELIFTTDVQIENVNNNIMIPIRVVAENLGFEVIWGQQDHTVTIKENSKLIKLKVDDKKAWVNSQSTILSTAPFAKSNTVFVPIRFVSEQMGIQVNWDNISKKVYLISPTNVEKPAVDELAAINGMDFSNNRLMISLTENVEPKVSVLNSPDRIVVDIPYAQFSDTFGENQQLDIHSQGSFDIIGYSDISKVRYSLFSNTPSTVRVVLDLNYAKSYSLYSEGNTFVVDLNGKDVNPVVPVDDGKNIVVIDAGHGNQDPGALGVTKKKEKDFNLAIALKVKKLMQNEPNIDVVLTRNDDTFLELKERVKIANDLNADVFVSIHANSSGSSAATGSETYYKNQSSIAFAKVMHKYLVEATGLKDRGVKYGNFHVIRETKMAAVLLEAGYLSNKSDEAALFTQSLQNRVAQGIVDGIKEYLEIE</sequence>
<proteinExistence type="predicted"/>
<evidence type="ECO:0000256" key="1">
    <source>
        <dbReference type="ARBA" id="ARBA00022801"/>
    </source>
</evidence>
<accession>A0A167DXS1</accession>
<dbReference type="Pfam" id="PF01520">
    <property type="entry name" value="Amidase_3"/>
    <property type="match status" value="1"/>
</dbReference>
<dbReference type="STRING" id="1763538.LPB68_03045"/>
<gene>
    <name evidence="4" type="ORF">PNBC_10915</name>
</gene>